<dbReference type="GO" id="GO:0016020">
    <property type="term" value="C:membrane"/>
    <property type="evidence" value="ECO:0007669"/>
    <property type="project" value="GOC"/>
</dbReference>
<dbReference type="InterPro" id="IPR020573">
    <property type="entry name" value="UDP_GlcNAc_AcTrfase_non-rep"/>
</dbReference>
<dbReference type="Pfam" id="PF04613">
    <property type="entry name" value="LpxD"/>
    <property type="match status" value="1"/>
</dbReference>
<evidence type="ECO:0000256" key="5">
    <source>
        <dbReference type="ARBA" id="ARBA00023098"/>
    </source>
</evidence>
<comment type="similarity">
    <text evidence="7">Belongs to the transferase hexapeptide repeat family. LpxD subfamily.</text>
</comment>
<feature type="domain" description="UDP-3-O-[3-hydroxymyristoyl] glucosamine N-acyltransferase non-repeat region" evidence="8">
    <location>
        <begin position="24"/>
        <end position="90"/>
    </location>
</feature>
<evidence type="ECO:0000256" key="6">
    <source>
        <dbReference type="ARBA" id="ARBA00023315"/>
    </source>
</evidence>
<dbReference type="NCBIfam" id="NF002060">
    <property type="entry name" value="PRK00892.1"/>
    <property type="match status" value="1"/>
</dbReference>
<keyword evidence="4 7" id="KW-0677">Repeat</keyword>
<comment type="subunit">
    <text evidence="7">Homotrimer.</text>
</comment>
<evidence type="ECO:0000256" key="3">
    <source>
        <dbReference type="ARBA" id="ARBA00022679"/>
    </source>
</evidence>
<dbReference type="GO" id="GO:0103118">
    <property type="term" value="F:UDP-3-O-[(3R)-3-hydroxyacyl]-glucosamine N-acyltransferase activity"/>
    <property type="evidence" value="ECO:0007669"/>
    <property type="project" value="UniProtKB-EC"/>
</dbReference>
<dbReference type="PANTHER" id="PTHR43378">
    <property type="entry name" value="UDP-3-O-ACYLGLUCOSAMINE N-ACYLTRANSFERASE"/>
    <property type="match status" value="1"/>
</dbReference>
<dbReference type="EMBL" id="QUOU01000001">
    <property type="protein sequence ID" value="REL28948.1"/>
    <property type="molecule type" value="Genomic_DNA"/>
</dbReference>
<evidence type="ECO:0000259" key="8">
    <source>
        <dbReference type="Pfam" id="PF04613"/>
    </source>
</evidence>
<dbReference type="Gene3D" id="2.160.10.10">
    <property type="entry name" value="Hexapeptide repeat proteins"/>
    <property type="match status" value="1"/>
</dbReference>
<feature type="active site" description="Proton acceptor" evidence="7">
    <location>
        <position position="240"/>
    </location>
</feature>
<accession>A0A3E0TWG8</accession>
<dbReference type="InterPro" id="IPR011004">
    <property type="entry name" value="Trimer_LpxA-like_sf"/>
</dbReference>
<comment type="function">
    <text evidence="7">Catalyzes the N-acylation of UDP-3-O-acylglucosamine using 3-hydroxyacyl-ACP as the acyl donor. Is involved in the biosynthesis of lipid A, a phosphorylated glycolipid that anchors the lipopolysaccharide to the outer membrane of the cell.</text>
</comment>
<reference evidence="9 10" key="1">
    <citation type="submission" date="2018-08" db="EMBL/GenBank/DDBJ databases">
        <title>Thalassotalea euphylliae genome.</title>
        <authorList>
            <person name="Summers S."/>
            <person name="Rice S.A."/>
            <person name="Freckelton M.L."/>
            <person name="Nedved B.T."/>
            <person name="Hadfield M.G."/>
        </authorList>
    </citation>
    <scope>NUCLEOTIDE SEQUENCE [LARGE SCALE GENOMIC DNA]</scope>
    <source>
        <strain evidence="9 10">H1</strain>
    </source>
</reference>
<comment type="pathway">
    <text evidence="7">Bacterial outer membrane biogenesis; LPS lipid A biosynthesis.</text>
</comment>
<dbReference type="Gene3D" id="1.20.5.170">
    <property type="match status" value="1"/>
</dbReference>
<dbReference type="OrthoDB" id="9784739at2"/>
<comment type="catalytic activity">
    <reaction evidence="7">
        <text>a UDP-3-O-[(3R)-3-hydroxyacyl]-alpha-D-glucosamine + a (3R)-hydroxyacyl-[ACP] = a UDP-2-N,3-O-bis[(3R)-3-hydroxyacyl]-alpha-D-glucosamine + holo-[ACP] + H(+)</text>
        <dbReference type="Rhea" id="RHEA:53836"/>
        <dbReference type="Rhea" id="RHEA-COMP:9685"/>
        <dbReference type="Rhea" id="RHEA-COMP:9945"/>
        <dbReference type="ChEBI" id="CHEBI:15378"/>
        <dbReference type="ChEBI" id="CHEBI:64479"/>
        <dbReference type="ChEBI" id="CHEBI:78827"/>
        <dbReference type="ChEBI" id="CHEBI:137740"/>
        <dbReference type="ChEBI" id="CHEBI:137748"/>
        <dbReference type="EC" id="2.3.1.191"/>
    </reaction>
</comment>
<dbReference type="RefSeq" id="WP_116009971.1">
    <property type="nucleotide sequence ID" value="NZ_QUOU01000001.1"/>
</dbReference>
<dbReference type="GO" id="GO:0016410">
    <property type="term" value="F:N-acyltransferase activity"/>
    <property type="evidence" value="ECO:0007669"/>
    <property type="project" value="InterPro"/>
</dbReference>
<dbReference type="NCBIfam" id="TIGR01853">
    <property type="entry name" value="lipid_A_lpxD"/>
    <property type="match status" value="1"/>
</dbReference>
<name>A0A3E0TWG8_9GAMM</name>
<dbReference type="Proteomes" id="UP000256478">
    <property type="component" value="Unassembled WGS sequence"/>
</dbReference>
<keyword evidence="6 7" id="KW-0012">Acyltransferase</keyword>
<evidence type="ECO:0000256" key="4">
    <source>
        <dbReference type="ARBA" id="ARBA00022737"/>
    </source>
</evidence>
<dbReference type="EC" id="2.3.1.191" evidence="7"/>
<evidence type="ECO:0000256" key="7">
    <source>
        <dbReference type="HAMAP-Rule" id="MF_00523"/>
    </source>
</evidence>
<keyword evidence="5 7" id="KW-0443">Lipid metabolism</keyword>
<dbReference type="InterPro" id="IPR001451">
    <property type="entry name" value="Hexapep"/>
</dbReference>
<dbReference type="InterPro" id="IPR018357">
    <property type="entry name" value="Hexapep_transf_CS"/>
</dbReference>
<dbReference type="Pfam" id="PF00132">
    <property type="entry name" value="Hexapep"/>
    <property type="match status" value="2"/>
</dbReference>
<dbReference type="HAMAP" id="MF_00523">
    <property type="entry name" value="LpxD"/>
    <property type="match status" value="1"/>
</dbReference>
<gene>
    <name evidence="7 9" type="primary">lpxD</name>
    <name evidence="9" type="ORF">DXX93_13840</name>
</gene>
<comment type="caution">
    <text evidence="9">The sequence shown here is derived from an EMBL/GenBank/DDBJ whole genome shotgun (WGS) entry which is preliminary data.</text>
</comment>
<dbReference type="PROSITE" id="PS00101">
    <property type="entry name" value="HEXAPEP_TRANSFERASES"/>
    <property type="match status" value="1"/>
</dbReference>
<keyword evidence="1 7" id="KW-0444">Lipid biosynthesis</keyword>
<dbReference type="Gene3D" id="3.40.1390.10">
    <property type="entry name" value="MurE/MurF, N-terminal domain"/>
    <property type="match status" value="1"/>
</dbReference>
<evidence type="ECO:0000256" key="2">
    <source>
        <dbReference type="ARBA" id="ARBA00022556"/>
    </source>
</evidence>
<evidence type="ECO:0000313" key="10">
    <source>
        <dbReference type="Proteomes" id="UP000256478"/>
    </source>
</evidence>
<dbReference type="GO" id="GO:0009245">
    <property type="term" value="P:lipid A biosynthetic process"/>
    <property type="evidence" value="ECO:0007669"/>
    <property type="project" value="UniProtKB-UniRule"/>
</dbReference>
<organism evidence="9 10">
    <name type="scientific">Thalassotalea euphylliae</name>
    <dbReference type="NCBI Taxonomy" id="1655234"/>
    <lineage>
        <taxon>Bacteria</taxon>
        <taxon>Pseudomonadati</taxon>
        <taxon>Pseudomonadota</taxon>
        <taxon>Gammaproteobacteria</taxon>
        <taxon>Alteromonadales</taxon>
        <taxon>Colwelliaceae</taxon>
        <taxon>Thalassotalea</taxon>
    </lineage>
</organism>
<proteinExistence type="inferred from homology"/>
<dbReference type="AlphaFoldDB" id="A0A3E0TWG8"/>
<dbReference type="InterPro" id="IPR007691">
    <property type="entry name" value="LpxD"/>
</dbReference>
<evidence type="ECO:0000256" key="1">
    <source>
        <dbReference type="ARBA" id="ARBA00022516"/>
    </source>
</evidence>
<evidence type="ECO:0000313" key="9">
    <source>
        <dbReference type="EMBL" id="REL28948.1"/>
    </source>
</evidence>
<dbReference type="Pfam" id="PF14602">
    <property type="entry name" value="Hexapep_2"/>
    <property type="match status" value="1"/>
</dbReference>
<sequence>MAMSYTLTDIAKHIGATVKGDGNISVSSLATLATAKNDQIAFLANSKYQNQLKDTQACAVILTPDMAEQCHTNALVMDNPYMGYALTAKLLDHTPASATNIHPTAVIDDSAVIGDSVAIGANAVIEAGAELAAGVMIGAGCFIGQHAKIGANTKLWSNVSVYHEVEIGSDCLIQANTVIGADGFGYAPHQGQWHKIPQLGRVIIGNRVEIGASTTVDRGALEDTIIGDGCIIDNQVQIAHNVVIGKNTAIAGCTVLAGSVKIGNNCTIGGMAAINGHIEIADNVVFTGMSMVTKGVKAPGVYSSGIPAQPNKDWNKMNARLRKLDVMAKKITTIEKTLNEQQKDS</sequence>
<dbReference type="SUPFAM" id="SSF51161">
    <property type="entry name" value="Trimeric LpxA-like enzymes"/>
    <property type="match status" value="1"/>
</dbReference>
<keyword evidence="3 7" id="KW-0808">Transferase</keyword>
<keyword evidence="2 7" id="KW-0441">Lipid A biosynthesis</keyword>
<dbReference type="UniPathway" id="UPA00973"/>
<dbReference type="PANTHER" id="PTHR43378:SF2">
    <property type="entry name" value="UDP-3-O-ACYLGLUCOSAMINE N-ACYLTRANSFERASE 1, MITOCHONDRIAL-RELATED"/>
    <property type="match status" value="1"/>
</dbReference>
<protein>
    <recommendedName>
        <fullName evidence="7">UDP-3-O-acylglucosamine N-acyltransferase</fullName>
        <ecNumber evidence="7">2.3.1.191</ecNumber>
    </recommendedName>
</protein>
<dbReference type="CDD" id="cd03352">
    <property type="entry name" value="LbH_LpxD"/>
    <property type="match status" value="1"/>
</dbReference>